<name>A0A1D8GJG4_9FIRM</name>
<gene>
    <name evidence="2" type="ORF">Gferi_16650</name>
</gene>
<feature type="transmembrane region" description="Helical" evidence="1">
    <location>
        <begin position="170"/>
        <end position="192"/>
    </location>
</feature>
<keyword evidence="1" id="KW-0812">Transmembrane</keyword>
<reference evidence="2 3" key="1">
    <citation type="submission" date="2016-09" db="EMBL/GenBank/DDBJ databases">
        <title>Genomic analysis reveals versatility of anaerobic energy metabolism of Geosporobacter ferrireducens IRF9 of phylum Firmicutes.</title>
        <authorList>
            <person name="Kim S.-J."/>
        </authorList>
    </citation>
    <scope>NUCLEOTIDE SEQUENCE [LARGE SCALE GENOMIC DNA]</scope>
    <source>
        <strain evidence="2 3">IRF9</strain>
    </source>
</reference>
<dbReference type="KEGG" id="gfe:Gferi_16650"/>
<sequence>MLWMTVAYYMIALMAGSIALNNIYVAIRTDCRITKWMVSCMMVLIVFKYIGVMLFGMGGQWYVLEKWKRTLLFSAMGITTSLFFTIHYLYGKKRTAAHQLVLRLIPLLLFYCLFIVTAKVSIVPSAFLGYEIRLEYYWKLGLGFVQGIVLLFLVYYTYKAARTNRDEEARLRLIFLTFPLVLFLLDGAAQIINIPFLQPLSISEVVSLLATGYGLSYKN</sequence>
<dbReference type="OrthoDB" id="9825834at2"/>
<dbReference type="AlphaFoldDB" id="A0A1D8GJG4"/>
<dbReference type="EMBL" id="CP017269">
    <property type="protein sequence ID" value="AOT71043.1"/>
    <property type="molecule type" value="Genomic_DNA"/>
</dbReference>
<dbReference type="STRING" id="1424294.Gferi_16650"/>
<feature type="transmembrane region" description="Helical" evidence="1">
    <location>
        <begin position="36"/>
        <end position="58"/>
    </location>
</feature>
<evidence type="ECO:0000313" key="2">
    <source>
        <dbReference type="EMBL" id="AOT71043.1"/>
    </source>
</evidence>
<dbReference type="Proteomes" id="UP000095743">
    <property type="component" value="Chromosome"/>
</dbReference>
<organism evidence="2 3">
    <name type="scientific">Geosporobacter ferrireducens</name>
    <dbReference type="NCBI Taxonomy" id="1424294"/>
    <lineage>
        <taxon>Bacteria</taxon>
        <taxon>Bacillati</taxon>
        <taxon>Bacillota</taxon>
        <taxon>Clostridia</taxon>
        <taxon>Peptostreptococcales</taxon>
        <taxon>Thermotaleaceae</taxon>
        <taxon>Geosporobacter</taxon>
    </lineage>
</organism>
<keyword evidence="1" id="KW-0472">Membrane</keyword>
<feature type="transmembrane region" description="Helical" evidence="1">
    <location>
        <begin position="6"/>
        <end position="24"/>
    </location>
</feature>
<feature type="transmembrane region" description="Helical" evidence="1">
    <location>
        <begin position="70"/>
        <end position="90"/>
    </location>
</feature>
<proteinExistence type="predicted"/>
<evidence type="ECO:0008006" key="4">
    <source>
        <dbReference type="Google" id="ProtNLM"/>
    </source>
</evidence>
<keyword evidence="1" id="KW-1133">Transmembrane helix</keyword>
<evidence type="ECO:0000256" key="1">
    <source>
        <dbReference type="SAM" id="Phobius"/>
    </source>
</evidence>
<keyword evidence="3" id="KW-1185">Reference proteome</keyword>
<accession>A0A1D8GJG4</accession>
<evidence type="ECO:0000313" key="3">
    <source>
        <dbReference type="Proteomes" id="UP000095743"/>
    </source>
</evidence>
<dbReference type="RefSeq" id="WP_069978460.1">
    <property type="nucleotide sequence ID" value="NZ_CP017269.1"/>
</dbReference>
<feature type="transmembrane region" description="Helical" evidence="1">
    <location>
        <begin position="102"/>
        <end position="130"/>
    </location>
</feature>
<protein>
    <recommendedName>
        <fullName evidence="4">Histidine kinase N-terminal 7TM region domain-containing protein</fullName>
    </recommendedName>
</protein>
<feature type="transmembrane region" description="Helical" evidence="1">
    <location>
        <begin position="136"/>
        <end position="158"/>
    </location>
</feature>